<evidence type="ECO:0000256" key="7">
    <source>
        <dbReference type="ARBA" id="ARBA00023136"/>
    </source>
</evidence>
<dbReference type="PANTHER" id="PTHR35011">
    <property type="entry name" value="2,3-DIKETO-L-GULONATE TRAP TRANSPORTER SMALL PERMEASE PROTEIN YIAM"/>
    <property type="match status" value="1"/>
</dbReference>
<reference evidence="11 12" key="1">
    <citation type="submission" date="2020-07" db="EMBL/GenBank/DDBJ databases">
        <authorList>
            <person name="Li M."/>
        </authorList>
    </citation>
    <scope>NUCLEOTIDE SEQUENCE [LARGE SCALE GENOMIC DNA]</scope>
    <source>
        <strain evidence="11 12">DSM 23284</strain>
    </source>
</reference>
<dbReference type="GO" id="GO:0005886">
    <property type="term" value="C:plasma membrane"/>
    <property type="evidence" value="ECO:0007669"/>
    <property type="project" value="UniProtKB-SubCell"/>
</dbReference>
<evidence type="ECO:0000256" key="2">
    <source>
        <dbReference type="ARBA" id="ARBA00022448"/>
    </source>
</evidence>
<dbReference type="Proteomes" id="UP000559404">
    <property type="component" value="Unassembled WGS sequence"/>
</dbReference>
<dbReference type="AlphaFoldDB" id="A0A838XWY7"/>
<reference evidence="11 12" key="2">
    <citation type="submission" date="2020-08" db="EMBL/GenBank/DDBJ databases">
        <title>Stappia taiwanensis sp. nov., isolated from a coastal thermal spring.</title>
        <authorList>
            <person name="Kampfer P."/>
        </authorList>
    </citation>
    <scope>NUCLEOTIDE SEQUENCE [LARGE SCALE GENOMIC DNA]</scope>
    <source>
        <strain evidence="11 12">DSM 23284</strain>
    </source>
</reference>
<comment type="subcellular location">
    <subcellularLocation>
        <location evidence="1 9">Cell inner membrane</location>
        <topology evidence="1 9">Multi-pass membrane protein</topology>
    </subcellularLocation>
</comment>
<evidence type="ECO:0000259" key="10">
    <source>
        <dbReference type="Pfam" id="PF04290"/>
    </source>
</evidence>
<keyword evidence="6 9" id="KW-1133">Transmembrane helix</keyword>
<feature type="transmembrane region" description="Helical" evidence="9">
    <location>
        <begin position="89"/>
        <end position="110"/>
    </location>
</feature>
<evidence type="ECO:0000256" key="6">
    <source>
        <dbReference type="ARBA" id="ARBA00022989"/>
    </source>
</evidence>
<evidence type="ECO:0000256" key="5">
    <source>
        <dbReference type="ARBA" id="ARBA00022692"/>
    </source>
</evidence>
<keyword evidence="4 9" id="KW-0997">Cell inner membrane</keyword>
<protein>
    <recommendedName>
        <fullName evidence="9">TRAP transporter small permease protein</fullName>
    </recommendedName>
</protein>
<gene>
    <name evidence="11" type="ORF">H1W37_06645</name>
</gene>
<comment type="caution">
    <text evidence="11">The sequence shown here is derived from an EMBL/GenBank/DDBJ whole genome shotgun (WGS) entry which is preliminary data.</text>
</comment>
<dbReference type="EMBL" id="JACEON010000004">
    <property type="protein sequence ID" value="MBA4611320.1"/>
    <property type="molecule type" value="Genomic_DNA"/>
</dbReference>
<evidence type="ECO:0000256" key="4">
    <source>
        <dbReference type="ARBA" id="ARBA00022519"/>
    </source>
</evidence>
<keyword evidence="5 9" id="KW-0812">Transmembrane</keyword>
<dbReference type="Pfam" id="PF04290">
    <property type="entry name" value="DctQ"/>
    <property type="match status" value="1"/>
</dbReference>
<comment type="similarity">
    <text evidence="8 9">Belongs to the TRAP transporter small permease family.</text>
</comment>
<evidence type="ECO:0000256" key="9">
    <source>
        <dbReference type="RuleBase" id="RU369079"/>
    </source>
</evidence>
<accession>A0A838XWY7</accession>
<feature type="transmembrane region" description="Helical" evidence="9">
    <location>
        <begin position="21"/>
        <end position="38"/>
    </location>
</feature>
<keyword evidence="3" id="KW-1003">Cell membrane</keyword>
<evidence type="ECO:0000313" key="12">
    <source>
        <dbReference type="Proteomes" id="UP000559404"/>
    </source>
</evidence>
<dbReference type="PANTHER" id="PTHR35011:SF4">
    <property type="entry name" value="SLL1102 PROTEIN"/>
    <property type="match status" value="1"/>
</dbReference>
<evidence type="ECO:0000256" key="3">
    <source>
        <dbReference type="ARBA" id="ARBA00022475"/>
    </source>
</evidence>
<feature type="domain" description="Tripartite ATP-independent periplasmic transporters DctQ component" evidence="10">
    <location>
        <begin position="26"/>
        <end position="154"/>
    </location>
</feature>
<feature type="transmembrane region" description="Helical" evidence="9">
    <location>
        <begin position="130"/>
        <end position="157"/>
    </location>
</feature>
<keyword evidence="12" id="KW-1185">Reference proteome</keyword>
<dbReference type="RefSeq" id="WP_181759499.1">
    <property type="nucleotide sequence ID" value="NZ_BMCR01000002.1"/>
</dbReference>
<dbReference type="InterPro" id="IPR055348">
    <property type="entry name" value="DctQ"/>
</dbReference>
<feature type="transmembrane region" description="Helical" evidence="9">
    <location>
        <begin position="50"/>
        <end position="68"/>
    </location>
</feature>
<proteinExistence type="inferred from homology"/>
<evidence type="ECO:0000256" key="1">
    <source>
        <dbReference type="ARBA" id="ARBA00004429"/>
    </source>
</evidence>
<name>A0A838XWY7_9HYPH</name>
<keyword evidence="2 9" id="KW-0813">Transport</keyword>
<dbReference type="InterPro" id="IPR007387">
    <property type="entry name" value="TRAP_DctQ"/>
</dbReference>
<sequence>MQALARAVTTMNRALFSLTKWLVYVIAALMLFEVVSRYSLANPTSWGPELATLLFGPFFLLGGPYLLHTGGHVAVDILSARATGRTARALAALAALMALLFGGILFWFALPLAMQSFEYGETSYSAWNPVIWPTKAVLPLAALLLMLQALAELIFVFSPKDAA</sequence>
<comment type="subunit">
    <text evidence="9">The complex comprises the extracytoplasmic solute receptor protein and the two transmembrane proteins.</text>
</comment>
<evidence type="ECO:0000256" key="8">
    <source>
        <dbReference type="ARBA" id="ARBA00038436"/>
    </source>
</evidence>
<evidence type="ECO:0000313" key="11">
    <source>
        <dbReference type="EMBL" id="MBA4611320.1"/>
    </source>
</evidence>
<keyword evidence="7 9" id="KW-0472">Membrane</keyword>
<comment type="function">
    <text evidence="9">Part of the tripartite ATP-independent periplasmic (TRAP) transport system.</text>
</comment>
<organism evidence="11 12">
    <name type="scientific">Stappia taiwanensis</name>
    <dbReference type="NCBI Taxonomy" id="992267"/>
    <lineage>
        <taxon>Bacteria</taxon>
        <taxon>Pseudomonadati</taxon>
        <taxon>Pseudomonadota</taxon>
        <taxon>Alphaproteobacteria</taxon>
        <taxon>Hyphomicrobiales</taxon>
        <taxon>Stappiaceae</taxon>
        <taxon>Stappia</taxon>
    </lineage>
</organism>
<dbReference type="GO" id="GO:0022857">
    <property type="term" value="F:transmembrane transporter activity"/>
    <property type="evidence" value="ECO:0007669"/>
    <property type="project" value="UniProtKB-UniRule"/>
</dbReference>